<dbReference type="GO" id="GO:0004553">
    <property type="term" value="F:hydrolase activity, hydrolyzing O-glycosyl compounds"/>
    <property type="evidence" value="ECO:0007669"/>
    <property type="project" value="InterPro"/>
</dbReference>
<dbReference type="EMBL" id="BARS01030035">
    <property type="protein sequence ID" value="GAG17169.1"/>
    <property type="molecule type" value="Genomic_DNA"/>
</dbReference>
<dbReference type="InterPro" id="IPR000322">
    <property type="entry name" value="Glyco_hydro_31_TIM"/>
</dbReference>
<feature type="non-terminal residue" evidence="4">
    <location>
        <position position="263"/>
    </location>
</feature>
<proteinExistence type="inferred from homology"/>
<gene>
    <name evidence="4" type="ORF">S01H1_46879</name>
</gene>
<comment type="similarity">
    <text evidence="1">Belongs to the glycosyl hydrolase 31 family.</text>
</comment>
<name>X0VFW7_9ZZZZ</name>
<feature type="domain" description="Glycosyl hydrolase family 31 C-terminal" evidence="3">
    <location>
        <begin position="137"/>
        <end position="221"/>
    </location>
</feature>
<evidence type="ECO:0000256" key="1">
    <source>
        <dbReference type="ARBA" id="ARBA00007806"/>
    </source>
</evidence>
<dbReference type="Gene3D" id="2.60.40.1180">
    <property type="entry name" value="Golgi alpha-mannosidase II"/>
    <property type="match status" value="1"/>
</dbReference>
<dbReference type="Pfam" id="PF01055">
    <property type="entry name" value="Glyco_hydro_31_2nd"/>
    <property type="match status" value="1"/>
</dbReference>
<dbReference type="SUPFAM" id="SSF51011">
    <property type="entry name" value="Glycosyl hydrolase domain"/>
    <property type="match status" value="1"/>
</dbReference>
<dbReference type="InterPro" id="IPR013780">
    <property type="entry name" value="Glyco_hydro_b"/>
</dbReference>
<dbReference type="AlphaFoldDB" id="X0VFW7"/>
<dbReference type="PANTHER" id="PTHR43863">
    <property type="entry name" value="HYDROLASE, PUTATIVE (AFU_ORTHOLOGUE AFUA_1G03140)-RELATED"/>
    <property type="match status" value="1"/>
</dbReference>
<dbReference type="InterPro" id="IPR048395">
    <property type="entry name" value="Glyco_hydro_31_C"/>
</dbReference>
<sequence>AEFALVTEEATGERIIWARSAWAGSQRYPLHWGGDSSANWHNLIPQIEAGLCFGLSGFQFWGQDIGGFMGLTGGSLLIRWMQAGMFLSHCRIHGVGPRELYAFEPEVLRICRDYIRLRYRLLPYIYGSAIDCVERSLPMARALVLEYQDDANVWRLGDQWLFGDALLVAPIADPSDAREAYLPAGRWTDWWTGERHDGGRWIHVEAGLETLPLFVREGAIVPMGPVMNHVGEFPVEAVTLRIAPFAGEGESRFVVPVNDERVA</sequence>
<dbReference type="SUPFAM" id="SSF51445">
    <property type="entry name" value="(Trans)glycosidases"/>
    <property type="match status" value="1"/>
</dbReference>
<organism evidence="4">
    <name type="scientific">marine sediment metagenome</name>
    <dbReference type="NCBI Taxonomy" id="412755"/>
    <lineage>
        <taxon>unclassified sequences</taxon>
        <taxon>metagenomes</taxon>
        <taxon>ecological metagenomes</taxon>
    </lineage>
</organism>
<feature type="non-terminal residue" evidence="4">
    <location>
        <position position="1"/>
    </location>
</feature>
<evidence type="ECO:0000313" key="4">
    <source>
        <dbReference type="EMBL" id="GAG17169.1"/>
    </source>
</evidence>
<protein>
    <recommendedName>
        <fullName evidence="5">Glycoside hydrolase family 31 N-terminal domain-containing protein</fullName>
    </recommendedName>
</protein>
<reference evidence="4" key="1">
    <citation type="journal article" date="2014" name="Front. Microbiol.">
        <title>High frequency of phylogenetically diverse reductive dehalogenase-homologous genes in deep subseafloor sedimentary metagenomes.</title>
        <authorList>
            <person name="Kawai M."/>
            <person name="Futagami T."/>
            <person name="Toyoda A."/>
            <person name="Takaki Y."/>
            <person name="Nishi S."/>
            <person name="Hori S."/>
            <person name="Arai W."/>
            <person name="Tsubouchi T."/>
            <person name="Morono Y."/>
            <person name="Uchiyama I."/>
            <person name="Ito T."/>
            <person name="Fujiyama A."/>
            <person name="Inagaki F."/>
            <person name="Takami H."/>
        </authorList>
    </citation>
    <scope>NUCLEOTIDE SEQUENCE</scope>
    <source>
        <strain evidence="4">Expedition CK06-06</strain>
    </source>
</reference>
<dbReference type="GO" id="GO:0005975">
    <property type="term" value="P:carbohydrate metabolic process"/>
    <property type="evidence" value="ECO:0007669"/>
    <property type="project" value="InterPro"/>
</dbReference>
<dbReference type="PANTHER" id="PTHR43863:SF2">
    <property type="entry name" value="MALTASE-GLUCOAMYLASE"/>
    <property type="match status" value="1"/>
</dbReference>
<evidence type="ECO:0008006" key="5">
    <source>
        <dbReference type="Google" id="ProtNLM"/>
    </source>
</evidence>
<accession>X0VFW7</accession>
<dbReference type="Pfam" id="PF21365">
    <property type="entry name" value="Glyco_hydro_31_3rd"/>
    <property type="match status" value="1"/>
</dbReference>
<comment type="caution">
    <text evidence="4">The sequence shown here is derived from an EMBL/GenBank/DDBJ whole genome shotgun (WGS) entry which is preliminary data.</text>
</comment>
<evidence type="ECO:0000259" key="3">
    <source>
        <dbReference type="Pfam" id="PF21365"/>
    </source>
</evidence>
<feature type="domain" description="Glycoside hydrolase family 31 TIM barrel" evidence="2">
    <location>
        <begin position="11"/>
        <end position="126"/>
    </location>
</feature>
<evidence type="ECO:0000259" key="2">
    <source>
        <dbReference type="Pfam" id="PF01055"/>
    </source>
</evidence>
<dbReference type="InterPro" id="IPR051816">
    <property type="entry name" value="Glycosyl_Hydrolase_31"/>
</dbReference>
<dbReference type="InterPro" id="IPR017853">
    <property type="entry name" value="GH"/>
</dbReference>
<dbReference type="Gene3D" id="3.20.20.80">
    <property type="entry name" value="Glycosidases"/>
    <property type="match status" value="1"/>
</dbReference>